<dbReference type="PROSITE" id="PS50097">
    <property type="entry name" value="BTB"/>
    <property type="match status" value="1"/>
</dbReference>
<dbReference type="OrthoDB" id="6359816at2759"/>
<dbReference type="PANTHER" id="PTHR47843">
    <property type="entry name" value="BTB DOMAIN-CONTAINING PROTEIN-RELATED"/>
    <property type="match status" value="1"/>
</dbReference>
<evidence type="ECO:0000313" key="3">
    <source>
        <dbReference type="EMBL" id="KAG5963535.1"/>
    </source>
</evidence>
<protein>
    <recommendedName>
        <fullName evidence="2">BTB domain-containing protein</fullName>
    </recommendedName>
</protein>
<dbReference type="SUPFAM" id="SSF54695">
    <property type="entry name" value="POZ domain"/>
    <property type="match status" value="1"/>
</dbReference>
<feature type="domain" description="BTB" evidence="2">
    <location>
        <begin position="20"/>
        <end position="87"/>
    </location>
</feature>
<feature type="region of interest" description="Disordered" evidence="1">
    <location>
        <begin position="92"/>
        <end position="133"/>
    </location>
</feature>
<sequence length="280" mass="30998">MYFQKVLQAIEKDRKDGEFCDLEIVCGGTRFRAHRIVVCSRSAVIRAACLGPWKEGACGVFEIKESSDALVQRLLDYVYTGKYDDFPSKIAVEQDQESSSDSSELSHLSDASDASDSDDSSDSSESSESSQKVVDCPVMGHAKMMELGDMYLVDGLSLLASERFAKVLTSETTENILDNIIPEVYALDFNSSKVIRKTVIDYMRKRLAREPLAADVKKSLEQAMTDVPVFIHQLLESFIDSPVLGHCRTCGVEKTVPIKPLQRKCLLCNRGGALELSTCD</sequence>
<feature type="compositionally biased region" description="Low complexity" evidence="1">
    <location>
        <begin position="97"/>
        <end position="112"/>
    </location>
</feature>
<proteinExistence type="predicted"/>
<dbReference type="Gene3D" id="3.30.710.10">
    <property type="entry name" value="Potassium Channel Kv1.1, Chain A"/>
    <property type="match status" value="1"/>
</dbReference>
<dbReference type="CDD" id="cd18186">
    <property type="entry name" value="BTB_POZ_ZBTB_KLHL-like"/>
    <property type="match status" value="1"/>
</dbReference>
<accession>A0A9P7MNU5</accession>
<dbReference type="AlphaFoldDB" id="A0A9P7MNU5"/>
<dbReference type="PANTHER" id="PTHR47843:SF5">
    <property type="entry name" value="BTB_POZ DOMAIN PROTEIN"/>
    <property type="match status" value="1"/>
</dbReference>
<organism evidence="3 4">
    <name type="scientific">Claviceps arundinis</name>
    <dbReference type="NCBI Taxonomy" id="1623583"/>
    <lineage>
        <taxon>Eukaryota</taxon>
        <taxon>Fungi</taxon>
        <taxon>Dikarya</taxon>
        <taxon>Ascomycota</taxon>
        <taxon>Pezizomycotina</taxon>
        <taxon>Sordariomycetes</taxon>
        <taxon>Hypocreomycetidae</taxon>
        <taxon>Hypocreales</taxon>
        <taxon>Clavicipitaceae</taxon>
        <taxon>Claviceps</taxon>
    </lineage>
</organism>
<gene>
    <name evidence="3" type="ORF">E4U56_002712</name>
</gene>
<dbReference type="Proteomes" id="UP000784919">
    <property type="component" value="Unassembled WGS sequence"/>
</dbReference>
<comment type="caution">
    <text evidence="3">The sequence shown here is derived from an EMBL/GenBank/DDBJ whole genome shotgun (WGS) entry which is preliminary data.</text>
</comment>
<evidence type="ECO:0000256" key="1">
    <source>
        <dbReference type="SAM" id="MobiDB-lite"/>
    </source>
</evidence>
<dbReference type="SMART" id="SM00225">
    <property type="entry name" value="BTB"/>
    <property type="match status" value="1"/>
</dbReference>
<feature type="compositionally biased region" description="Acidic residues" evidence="1">
    <location>
        <begin position="113"/>
        <end position="122"/>
    </location>
</feature>
<dbReference type="InterPro" id="IPR011333">
    <property type="entry name" value="SKP1/BTB/POZ_sf"/>
</dbReference>
<evidence type="ECO:0000313" key="4">
    <source>
        <dbReference type="Proteomes" id="UP000784919"/>
    </source>
</evidence>
<reference evidence="3" key="1">
    <citation type="journal article" date="2020" name="bioRxiv">
        <title>Whole genome comparisons of ergot fungi reveals the divergence and evolution of species within the genus Claviceps are the result of varying mechanisms driving genome evolution and host range expansion.</title>
        <authorList>
            <person name="Wyka S.A."/>
            <person name="Mondo S.J."/>
            <person name="Liu M."/>
            <person name="Dettman J."/>
            <person name="Nalam V."/>
            <person name="Broders K.D."/>
        </authorList>
    </citation>
    <scope>NUCLEOTIDE SEQUENCE</scope>
    <source>
        <strain evidence="3">CCC 1102</strain>
    </source>
</reference>
<dbReference type="InterPro" id="IPR000210">
    <property type="entry name" value="BTB/POZ_dom"/>
</dbReference>
<dbReference type="EMBL" id="SRPS01000191">
    <property type="protein sequence ID" value="KAG5963535.1"/>
    <property type="molecule type" value="Genomic_DNA"/>
</dbReference>
<name>A0A9P7MNU5_9HYPO</name>
<dbReference type="Pfam" id="PF00651">
    <property type="entry name" value="BTB"/>
    <property type="match status" value="1"/>
</dbReference>
<evidence type="ECO:0000259" key="2">
    <source>
        <dbReference type="PROSITE" id="PS50097"/>
    </source>
</evidence>